<dbReference type="SUPFAM" id="SSF57667">
    <property type="entry name" value="beta-beta-alpha zinc fingers"/>
    <property type="match status" value="1"/>
</dbReference>
<evidence type="ECO:0000313" key="3">
    <source>
        <dbReference type="EMBL" id="KRX01729.1"/>
    </source>
</evidence>
<keyword evidence="4" id="KW-1185">Reference proteome</keyword>
<dbReference type="Proteomes" id="UP000054937">
    <property type="component" value="Unassembled WGS sequence"/>
</dbReference>
<dbReference type="InterPro" id="IPR013087">
    <property type="entry name" value="Znf_C2H2_type"/>
</dbReference>
<dbReference type="InterPro" id="IPR036236">
    <property type="entry name" value="Znf_C2H2_sf"/>
</dbReference>
<dbReference type="InParanoid" id="A0A0V0QHI0"/>
<feature type="coiled-coil region" evidence="1">
    <location>
        <begin position="181"/>
        <end position="208"/>
    </location>
</feature>
<dbReference type="SMART" id="SM00355">
    <property type="entry name" value="ZnF_C2H2"/>
    <property type="match status" value="2"/>
</dbReference>
<comment type="caution">
    <text evidence="3">The sequence shown here is derived from an EMBL/GenBank/DDBJ whole genome shotgun (WGS) entry which is preliminary data.</text>
</comment>
<name>A0A0V0QHI0_PSEPJ</name>
<evidence type="ECO:0000256" key="1">
    <source>
        <dbReference type="SAM" id="Coils"/>
    </source>
</evidence>
<reference evidence="3 4" key="1">
    <citation type="journal article" date="2015" name="Sci. Rep.">
        <title>Genome of the facultative scuticociliatosis pathogen Pseudocohnilembus persalinus provides insight into its virulence through horizontal gene transfer.</title>
        <authorList>
            <person name="Xiong J."/>
            <person name="Wang G."/>
            <person name="Cheng J."/>
            <person name="Tian M."/>
            <person name="Pan X."/>
            <person name="Warren A."/>
            <person name="Jiang C."/>
            <person name="Yuan D."/>
            <person name="Miao W."/>
        </authorList>
    </citation>
    <scope>NUCLEOTIDE SEQUENCE [LARGE SCALE GENOMIC DNA]</scope>
    <source>
        <strain evidence="3">36N120E</strain>
    </source>
</reference>
<sequence>MSQLNVNIKQEENSFPKCEKKIAKKYYKFSPLCQKYIKNNSNLNPSKLNTNSNQYNKSKFDIENQKNQQQCEVCKNWFRDVYVKKLHMYKYHNIYPNQCAACDSSYKSLRELKSHIEDQHLGLQKKSKLRNQLLEQQKQNKISKRAPKRSYIRRWKCYNQTVQNFLNQDYQTQNLDNTAKYNQKAQNLEQIKNNLYALKEESESNKNQDTCSDTRDKTQSQGCEKFISKQTIKCIQKIDPYQDMKNKIISLQCEFQSQKNPKINMDNKKQLSMFSQSYQENEYNFTTSIQIQ</sequence>
<dbReference type="OrthoDB" id="654211at2759"/>
<dbReference type="PROSITE" id="PS00028">
    <property type="entry name" value="ZINC_FINGER_C2H2_1"/>
    <property type="match status" value="1"/>
</dbReference>
<evidence type="ECO:0000313" key="4">
    <source>
        <dbReference type="Proteomes" id="UP000054937"/>
    </source>
</evidence>
<accession>A0A0V0QHI0</accession>
<dbReference type="AlphaFoldDB" id="A0A0V0QHI0"/>
<protein>
    <recommendedName>
        <fullName evidence="2">C2H2-type domain-containing protein</fullName>
    </recommendedName>
</protein>
<dbReference type="Gene3D" id="3.30.160.60">
    <property type="entry name" value="Classic Zinc Finger"/>
    <property type="match status" value="1"/>
</dbReference>
<dbReference type="EMBL" id="LDAU01000166">
    <property type="protein sequence ID" value="KRX01729.1"/>
    <property type="molecule type" value="Genomic_DNA"/>
</dbReference>
<proteinExistence type="predicted"/>
<feature type="domain" description="C2H2-type" evidence="2">
    <location>
        <begin position="99"/>
        <end position="120"/>
    </location>
</feature>
<organism evidence="3 4">
    <name type="scientific">Pseudocohnilembus persalinus</name>
    <name type="common">Ciliate</name>
    <dbReference type="NCBI Taxonomy" id="266149"/>
    <lineage>
        <taxon>Eukaryota</taxon>
        <taxon>Sar</taxon>
        <taxon>Alveolata</taxon>
        <taxon>Ciliophora</taxon>
        <taxon>Intramacronucleata</taxon>
        <taxon>Oligohymenophorea</taxon>
        <taxon>Scuticociliatia</taxon>
        <taxon>Philasterida</taxon>
        <taxon>Pseudocohnilembidae</taxon>
        <taxon>Pseudocohnilembus</taxon>
    </lineage>
</organism>
<gene>
    <name evidence="3" type="ORF">PPERSA_01599</name>
</gene>
<keyword evidence="1" id="KW-0175">Coiled coil</keyword>
<evidence type="ECO:0000259" key="2">
    <source>
        <dbReference type="PROSITE" id="PS00028"/>
    </source>
</evidence>